<sequence length="76" mass="8715">MQLVRRLSCTNCTLEKFYQQFQLSIYVVDSLDRERLGKAKEEFQGTCALTGDGLYEGLDWLVTALKELQVSGRHIT</sequence>
<dbReference type="EMBL" id="AMZH03002961">
    <property type="protein sequence ID" value="RRT73856.1"/>
    <property type="molecule type" value="Genomic_DNA"/>
</dbReference>
<dbReference type="Proteomes" id="UP000287651">
    <property type="component" value="Unassembled WGS sequence"/>
</dbReference>
<comment type="caution">
    <text evidence="1">The sequence shown here is derived from an EMBL/GenBank/DDBJ whole genome shotgun (WGS) entry which is preliminary data.</text>
</comment>
<name>A0A427ACD1_ENSVE</name>
<gene>
    <name evidence="1" type="ORF">B296_00023715</name>
</gene>
<proteinExistence type="predicted"/>
<evidence type="ECO:0000313" key="2">
    <source>
        <dbReference type="Proteomes" id="UP000287651"/>
    </source>
</evidence>
<protein>
    <submittedName>
        <fullName evidence="1">Uncharacterized protein</fullName>
    </submittedName>
</protein>
<reference evidence="1 2" key="1">
    <citation type="journal article" date="2014" name="Agronomy (Basel)">
        <title>A Draft Genome Sequence for Ensete ventricosum, the Drought-Tolerant Tree Against Hunger.</title>
        <authorList>
            <person name="Harrison J."/>
            <person name="Moore K.A."/>
            <person name="Paszkiewicz K."/>
            <person name="Jones T."/>
            <person name="Grant M."/>
            <person name="Ambacheew D."/>
            <person name="Muzemil S."/>
            <person name="Studholme D.J."/>
        </authorList>
    </citation>
    <scope>NUCLEOTIDE SEQUENCE [LARGE SCALE GENOMIC DNA]</scope>
</reference>
<dbReference type="AlphaFoldDB" id="A0A427ACD1"/>
<dbReference type="SUPFAM" id="SSF52540">
    <property type="entry name" value="P-loop containing nucleoside triphosphate hydrolases"/>
    <property type="match status" value="1"/>
</dbReference>
<organism evidence="1 2">
    <name type="scientific">Ensete ventricosum</name>
    <name type="common">Abyssinian banana</name>
    <name type="synonym">Musa ensete</name>
    <dbReference type="NCBI Taxonomy" id="4639"/>
    <lineage>
        <taxon>Eukaryota</taxon>
        <taxon>Viridiplantae</taxon>
        <taxon>Streptophyta</taxon>
        <taxon>Embryophyta</taxon>
        <taxon>Tracheophyta</taxon>
        <taxon>Spermatophyta</taxon>
        <taxon>Magnoliopsida</taxon>
        <taxon>Liliopsida</taxon>
        <taxon>Zingiberales</taxon>
        <taxon>Musaceae</taxon>
        <taxon>Ensete</taxon>
    </lineage>
</organism>
<dbReference type="InterPro" id="IPR027417">
    <property type="entry name" value="P-loop_NTPase"/>
</dbReference>
<dbReference type="Gene3D" id="3.40.50.300">
    <property type="entry name" value="P-loop containing nucleotide triphosphate hydrolases"/>
    <property type="match status" value="2"/>
</dbReference>
<evidence type="ECO:0000313" key="1">
    <source>
        <dbReference type="EMBL" id="RRT73856.1"/>
    </source>
</evidence>
<accession>A0A427ACD1</accession>